<protein>
    <submittedName>
        <fullName evidence="2">Uncharacterized protein</fullName>
    </submittedName>
</protein>
<reference evidence="2 3" key="1">
    <citation type="journal article" date="2020" name="Genomics">
        <title>Complete, high-quality genomes from long-read metagenomic sequencing of two wolf lichen thalli reveals enigmatic genome architecture.</title>
        <authorList>
            <person name="McKenzie S.K."/>
            <person name="Walston R.F."/>
            <person name="Allen J.L."/>
        </authorList>
    </citation>
    <scope>NUCLEOTIDE SEQUENCE [LARGE SCALE GENOMIC DNA]</scope>
    <source>
        <strain evidence="2">WasteWater2</strain>
    </source>
</reference>
<evidence type="ECO:0000256" key="1">
    <source>
        <dbReference type="SAM" id="MobiDB-lite"/>
    </source>
</evidence>
<gene>
    <name evidence="2" type="ORF">HO173_012104</name>
</gene>
<dbReference type="AlphaFoldDB" id="A0A8H6CQJ6"/>
<dbReference type="RefSeq" id="XP_037159155.1">
    <property type="nucleotide sequence ID" value="XM_037313977.1"/>
</dbReference>
<comment type="caution">
    <text evidence="2">The sequence shown here is derived from an EMBL/GenBank/DDBJ whole genome shotgun (WGS) entry which is preliminary data.</text>
</comment>
<dbReference type="EMBL" id="JACCJC010000083">
    <property type="protein sequence ID" value="KAF6227664.1"/>
    <property type="molecule type" value="Genomic_DNA"/>
</dbReference>
<feature type="compositionally biased region" description="Low complexity" evidence="1">
    <location>
        <begin position="80"/>
        <end position="91"/>
    </location>
</feature>
<proteinExistence type="predicted"/>
<keyword evidence="3" id="KW-1185">Reference proteome</keyword>
<feature type="region of interest" description="Disordered" evidence="1">
    <location>
        <begin position="679"/>
        <end position="716"/>
    </location>
</feature>
<feature type="compositionally biased region" description="Polar residues" evidence="1">
    <location>
        <begin position="633"/>
        <end position="643"/>
    </location>
</feature>
<dbReference type="GeneID" id="59293741"/>
<feature type="region of interest" description="Disordered" evidence="1">
    <location>
        <begin position="633"/>
        <end position="653"/>
    </location>
</feature>
<accession>A0A8H6CQJ6</accession>
<feature type="region of interest" description="Disordered" evidence="1">
    <location>
        <begin position="44"/>
        <end position="105"/>
    </location>
</feature>
<feature type="compositionally biased region" description="Polar residues" evidence="1">
    <location>
        <begin position="50"/>
        <end position="72"/>
    </location>
</feature>
<evidence type="ECO:0000313" key="2">
    <source>
        <dbReference type="EMBL" id="KAF6227664.1"/>
    </source>
</evidence>
<organism evidence="2 3">
    <name type="scientific">Letharia columbiana</name>
    <dbReference type="NCBI Taxonomy" id="112416"/>
    <lineage>
        <taxon>Eukaryota</taxon>
        <taxon>Fungi</taxon>
        <taxon>Dikarya</taxon>
        <taxon>Ascomycota</taxon>
        <taxon>Pezizomycotina</taxon>
        <taxon>Lecanoromycetes</taxon>
        <taxon>OSLEUM clade</taxon>
        <taxon>Lecanoromycetidae</taxon>
        <taxon>Lecanorales</taxon>
        <taxon>Lecanorineae</taxon>
        <taxon>Parmeliaceae</taxon>
        <taxon>Letharia</taxon>
    </lineage>
</organism>
<sequence>MGKLQNLGKYDVAPKRDCQAQHQNFDTKVAMPATDPLQLADQELAESSVGIMQSGATSSMGNTSPKDCNQSQHEVENVKSATTSRPATPSSLGDISAEEPSQRQPGVEDVLAISAYPPRMPSVLGDMPAEDGKERQFDIDNTSMAESLTPATTPMTGLTPQEVDHLEDAQCECRDFEDARRSRSLPILTIEVGKADSIDSQKTLTDDVWILQTPSPEKYTGWYSPPPPPPPLDLSSTTQHHLCIWFLSQVEQSFYGKAEAEFKNDLESLKWKQDLFKKNPHQYSESYLNKKSEKYAESELIEKPWHLPDRIEPEYWVEFFKYAGKLLPCDAYDVPADMSRSLIPYVFEKADTLRHITNHRDRTLYLWTLTEVMKIPRILKNHQRADEMNLVFRVVREDPSVDEYSRSVVQKFVLTAHKPCTTYLQISLRVESLMEEGIFRYAKRENPEFLKGKGWCVPEDADLRDWFWAWTSPPFRPAFGRGGENLALTDVDGRLFSQHDLRNQVLDGARDLRNSTAHRDELDEWSLRADAWNGILLMKLCDDQEQAVLIEAYAEAFLTERSLLGVLPRLEKDSANDDSVRRDAIVRVNEWSSSGFDPYAKQIFYARKRVRANGTLLKQGRWWDVDHHNGESSTCQMISSGSRKGQRPRRDSEELCALHQSAVEAFVFADSMHPALKLRKEDSSEVTDREGIADDDVPPETEPVGADLQQEEENPVEETVEETVEEAGARLWVTTDSTTEIQYQDDGGWQQFEDPAGSEQCRNCRSCREGDCKVHDVDAEADDDAALDTVARVEDGNVFGAFEEADDTGAGDPPLLPPAQRLEESEIEYVVV</sequence>
<dbReference type="Proteomes" id="UP000578531">
    <property type="component" value="Unassembled WGS sequence"/>
</dbReference>
<evidence type="ECO:0000313" key="3">
    <source>
        <dbReference type="Proteomes" id="UP000578531"/>
    </source>
</evidence>
<name>A0A8H6CQJ6_9LECA</name>
<dbReference type="OrthoDB" id="10666536at2759"/>
<feature type="compositionally biased region" description="Basic and acidic residues" evidence="1">
    <location>
        <begin position="679"/>
        <end position="692"/>
    </location>
</feature>